<dbReference type="Proteomes" id="UP000313066">
    <property type="component" value="Unassembled WGS sequence"/>
</dbReference>
<comment type="caution">
    <text evidence="1">The sequence shown here is derived from an EMBL/GenBank/DDBJ whole genome shotgun (WGS) entry which is preliminary data.</text>
</comment>
<gene>
    <name evidence="1" type="ORF">FH610_005905</name>
</gene>
<dbReference type="RefSeq" id="WP_139573285.1">
    <property type="nucleotide sequence ID" value="NZ_VDMA02000003.1"/>
</dbReference>
<sequence length="122" mass="12950">MKQFQVSRESVVSEPMVDEFDLSGQVIGGETVELVQPGEKAEPTVGGCAGRGGALEELTPRGGPVAADGGGQFFSGRNRHTCEDQRAALRRRLMDVIDLDVAIAELEGGRAVEDVSRYSVSS</sequence>
<dbReference type="EMBL" id="VDMA02000003">
    <property type="protein sequence ID" value="KAB8186350.1"/>
    <property type="molecule type" value="Genomic_DNA"/>
</dbReference>
<name>A0A5N6C1E9_9ACTN</name>
<organism evidence="1 2">
    <name type="scientific">Microbispora catharanthi</name>
    <dbReference type="NCBI Taxonomy" id="1712871"/>
    <lineage>
        <taxon>Bacteria</taxon>
        <taxon>Bacillati</taxon>
        <taxon>Actinomycetota</taxon>
        <taxon>Actinomycetes</taxon>
        <taxon>Streptosporangiales</taxon>
        <taxon>Streptosporangiaceae</taxon>
        <taxon>Microbispora</taxon>
    </lineage>
</organism>
<reference evidence="1 2" key="1">
    <citation type="submission" date="2019-10" db="EMBL/GenBank/DDBJ databases">
        <title>Nonomuraea sp. nov., isolated from Phyllanthus amarus.</title>
        <authorList>
            <person name="Klykleung N."/>
            <person name="Tanasupawat S."/>
        </authorList>
    </citation>
    <scope>NUCLEOTIDE SEQUENCE [LARGE SCALE GENOMIC DNA]</scope>
    <source>
        <strain evidence="1 2">CR1-09</strain>
    </source>
</reference>
<dbReference type="AlphaFoldDB" id="A0A5N6C1E9"/>
<proteinExistence type="predicted"/>
<protein>
    <submittedName>
        <fullName evidence="1">Uncharacterized protein</fullName>
    </submittedName>
</protein>
<keyword evidence="2" id="KW-1185">Reference proteome</keyword>
<evidence type="ECO:0000313" key="1">
    <source>
        <dbReference type="EMBL" id="KAB8186350.1"/>
    </source>
</evidence>
<accession>A0A5N6C1E9</accession>
<evidence type="ECO:0000313" key="2">
    <source>
        <dbReference type="Proteomes" id="UP000313066"/>
    </source>
</evidence>